<accession>A0AAN9HYY6</accession>
<name>A0AAN9HYY6_CROPI</name>
<dbReference type="AlphaFoldDB" id="A0AAN9HYY6"/>
<keyword evidence="2" id="KW-1185">Reference proteome</keyword>
<reference evidence="1 2" key="1">
    <citation type="submission" date="2024-01" db="EMBL/GenBank/DDBJ databases">
        <title>The genomes of 5 underutilized Papilionoideae crops provide insights into root nodulation and disease resistanc.</title>
        <authorList>
            <person name="Yuan L."/>
        </authorList>
    </citation>
    <scope>NUCLEOTIDE SEQUENCE [LARGE SCALE GENOMIC DNA]</scope>
    <source>
        <strain evidence="1">ZHUSHIDOU_FW_LH</strain>
        <tissue evidence="1">Leaf</tissue>
    </source>
</reference>
<dbReference type="Proteomes" id="UP001372338">
    <property type="component" value="Unassembled WGS sequence"/>
</dbReference>
<organism evidence="1 2">
    <name type="scientific">Crotalaria pallida</name>
    <name type="common">Smooth rattlebox</name>
    <name type="synonym">Crotalaria striata</name>
    <dbReference type="NCBI Taxonomy" id="3830"/>
    <lineage>
        <taxon>Eukaryota</taxon>
        <taxon>Viridiplantae</taxon>
        <taxon>Streptophyta</taxon>
        <taxon>Embryophyta</taxon>
        <taxon>Tracheophyta</taxon>
        <taxon>Spermatophyta</taxon>
        <taxon>Magnoliopsida</taxon>
        <taxon>eudicotyledons</taxon>
        <taxon>Gunneridae</taxon>
        <taxon>Pentapetalae</taxon>
        <taxon>rosids</taxon>
        <taxon>fabids</taxon>
        <taxon>Fabales</taxon>
        <taxon>Fabaceae</taxon>
        <taxon>Papilionoideae</taxon>
        <taxon>50 kb inversion clade</taxon>
        <taxon>genistoids sensu lato</taxon>
        <taxon>core genistoids</taxon>
        <taxon>Crotalarieae</taxon>
        <taxon>Crotalaria</taxon>
    </lineage>
</organism>
<comment type="caution">
    <text evidence="1">The sequence shown here is derived from an EMBL/GenBank/DDBJ whole genome shotgun (WGS) entry which is preliminary data.</text>
</comment>
<dbReference type="EMBL" id="JAYWIO010000007">
    <property type="protein sequence ID" value="KAK7252849.1"/>
    <property type="molecule type" value="Genomic_DNA"/>
</dbReference>
<proteinExistence type="predicted"/>
<protein>
    <submittedName>
        <fullName evidence="1">Uncharacterized protein</fullName>
    </submittedName>
</protein>
<gene>
    <name evidence="1" type="ORF">RIF29_37091</name>
</gene>
<evidence type="ECO:0000313" key="1">
    <source>
        <dbReference type="EMBL" id="KAK7252849.1"/>
    </source>
</evidence>
<sequence>MYEVSWIDFMGLGQQTKFCVLPSSSLFPVPPLSIQQPDPTCDDRPLVKFLSSPLPRGVLQLKNKTNQATKNPMQTLE</sequence>
<evidence type="ECO:0000313" key="2">
    <source>
        <dbReference type="Proteomes" id="UP001372338"/>
    </source>
</evidence>